<sequence>MGPEVNGEHNDVIEVYEAFSQVHLTHACLHKPLKRSGALQHPNGILLNSSKPGFLTWNAVFSLSCSSISTCQYPAFKSILLKYWEPAKRCKVSSILGSAYASLCVQQFSFRKSRPNRIDPSFFRTVTTFHENELFDGRMAPMSSISCTCFLLHGLGLEALYGMVP</sequence>
<name>A0A9D4K3W4_DREPO</name>
<keyword evidence="2" id="KW-1185">Reference proteome</keyword>
<reference evidence="1" key="2">
    <citation type="submission" date="2020-11" db="EMBL/GenBank/DDBJ databases">
        <authorList>
            <person name="McCartney M.A."/>
            <person name="Auch B."/>
            <person name="Kono T."/>
            <person name="Mallez S."/>
            <person name="Becker A."/>
            <person name="Gohl D.M."/>
            <person name="Silverstein K.A.T."/>
            <person name="Koren S."/>
            <person name="Bechman K.B."/>
            <person name="Herman A."/>
            <person name="Abrahante J.E."/>
            <person name="Garbe J."/>
        </authorList>
    </citation>
    <scope>NUCLEOTIDE SEQUENCE</scope>
    <source>
        <strain evidence="1">Duluth1</strain>
        <tissue evidence="1">Whole animal</tissue>
    </source>
</reference>
<accession>A0A9D4K3W4</accession>
<comment type="caution">
    <text evidence="1">The sequence shown here is derived from an EMBL/GenBank/DDBJ whole genome shotgun (WGS) entry which is preliminary data.</text>
</comment>
<dbReference type="EMBL" id="JAIWYP010000004">
    <property type="protein sequence ID" value="KAH3832511.1"/>
    <property type="molecule type" value="Genomic_DNA"/>
</dbReference>
<proteinExistence type="predicted"/>
<dbReference type="AlphaFoldDB" id="A0A9D4K3W4"/>
<organism evidence="1 2">
    <name type="scientific">Dreissena polymorpha</name>
    <name type="common">Zebra mussel</name>
    <name type="synonym">Mytilus polymorpha</name>
    <dbReference type="NCBI Taxonomy" id="45954"/>
    <lineage>
        <taxon>Eukaryota</taxon>
        <taxon>Metazoa</taxon>
        <taxon>Spiralia</taxon>
        <taxon>Lophotrochozoa</taxon>
        <taxon>Mollusca</taxon>
        <taxon>Bivalvia</taxon>
        <taxon>Autobranchia</taxon>
        <taxon>Heteroconchia</taxon>
        <taxon>Euheterodonta</taxon>
        <taxon>Imparidentia</taxon>
        <taxon>Neoheterodontei</taxon>
        <taxon>Myida</taxon>
        <taxon>Dreissenoidea</taxon>
        <taxon>Dreissenidae</taxon>
        <taxon>Dreissena</taxon>
    </lineage>
</organism>
<evidence type="ECO:0000313" key="1">
    <source>
        <dbReference type="EMBL" id="KAH3832511.1"/>
    </source>
</evidence>
<protein>
    <submittedName>
        <fullName evidence="1">Uncharacterized protein</fullName>
    </submittedName>
</protein>
<gene>
    <name evidence="1" type="ORF">DPMN_105801</name>
</gene>
<dbReference type="Proteomes" id="UP000828390">
    <property type="component" value="Unassembled WGS sequence"/>
</dbReference>
<reference evidence="1" key="1">
    <citation type="journal article" date="2019" name="bioRxiv">
        <title>The Genome of the Zebra Mussel, Dreissena polymorpha: A Resource for Invasive Species Research.</title>
        <authorList>
            <person name="McCartney M.A."/>
            <person name="Auch B."/>
            <person name="Kono T."/>
            <person name="Mallez S."/>
            <person name="Zhang Y."/>
            <person name="Obille A."/>
            <person name="Becker A."/>
            <person name="Abrahante J.E."/>
            <person name="Garbe J."/>
            <person name="Badalamenti J.P."/>
            <person name="Herman A."/>
            <person name="Mangelson H."/>
            <person name="Liachko I."/>
            <person name="Sullivan S."/>
            <person name="Sone E.D."/>
            <person name="Koren S."/>
            <person name="Silverstein K.A.T."/>
            <person name="Beckman K.B."/>
            <person name="Gohl D.M."/>
        </authorList>
    </citation>
    <scope>NUCLEOTIDE SEQUENCE</scope>
    <source>
        <strain evidence="1">Duluth1</strain>
        <tissue evidence="1">Whole animal</tissue>
    </source>
</reference>
<evidence type="ECO:0000313" key="2">
    <source>
        <dbReference type="Proteomes" id="UP000828390"/>
    </source>
</evidence>